<dbReference type="SUPFAM" id="SSF56801">
    <property type="entry name" value="Acetyl-CoA synthetase-like"/>
    <property type="match status" value="1"/>
</dbReference>
<evidence type="ECO:0000256" key="3">
    <source>
        <dbReference type="ARBA" id="ARBA00023098"/>
    </source>
</evidence>
<evidence type="ECO:0000259" key="5">
    <source>
        <dbReference type="Pfam" id="PF00501"/>
    </source>
</evidence>
<keyword evidence="2" id="KW-0276">Fatty acid metabolism</keyword>
<dbReference type="GO" id="GO:0004467">
    <property type="term" value="F:long-chain fatty acid-CoA ligase activity"/>
    <property type="evidence" value="ECO:0007669"/>
    <property type="project" value="UniProtKB-EC"/>
</dbReference>
<keyword evidence="1" id="KW-0436">Ligase</keyword>
<dbReference type="Proteomes" id="UP001187531">
    <property type="component" value="Unassembled WGS sequence"/>
</dbReference>
<protein>
    <recommendedName>
        <fullName evidence="4">long-chain-fatty-acid--CoA ligase</fullName>
        <ecNumber evidence="4">6.2.1.3</ecNumber>
    </recommendedName>
</protein>
<evidence type="ECO:0000313" key="7">
    <source>
        <dbReference type="Proteomes" id="UP001187531"/>
    </source>
</evidence>
<name>A0AA88IEG2_ARTSF</name>
<keyword evidence="7" id="KW-1185">Reference proteome</keyword>
<dbReference type="GO" id="GO:0005783">
    <property type="term" value="C:endoplasmic reticulum"/>
    <property type="evidence" value="ECO:0007669"/>
    <property type="project" value="TreeGrafter"/>
</dbReference>
<dbReference type="EC" id="6.2.1.3" evidence="4"/>
<dbReference type="AlphaFoldDB" id="A0AA88IEG2"/>
<dbReference type="Pfam" id="PF00501">
    <property type="entry name" value="AMP-binding"/>
    <property type="match status" value="1"/>
</dbReference>
<dbReference type="InterPro" id="IPR000873">
    <property type="entry name" value="AMP-dep_synth/lig_dom"/>
</dbReference>
<evidence type="ECO:0000256" key="1">
    <source>
        <dbReference type="ARBA" id="ARBA00022598"/>
    </source>
</evidence>
<evidence type="ECO:0000313" key="6">
    <source>
        <dbReference type="EMBL" id="KAK2719387.1"/>
    </source>
</evidence>
<feature type="domain" description="AMP-dependent synthetase/ligase" evidence="5">
    <location>
        <begin position="87"/>
        <end position="426"/>
    </location>
</feature>
<organism evidence="6 7">
    <name type="scientific">Artemia franciscana</name>
    <name type="common">Brine shrimp</name>
    <name type="synonym">Artemia sanfranciscana</name>
    <dbReference type="NCBI Taxonomy" id="6661"/>
    <lineage>
        <taxon>Eukaryota</taxon>
        <taxon>Metazoa</taxon>
        <taxon>Ecdysozoa</taxon>
        <taxon>Arthropoda</taxon>
        <taxon>Crustacea</taxon>
        <taxon>Branchiopoda</taxon>
        <taxon>Anostraca</taxon>
        <taxon>Artemiidae</taxon>
        <taxon>Artemia</taxon>
    </lineage>
</organism>
<dbReference type="EMBL" id="JAVRJZ010000008">
    <property type="protein sequence ID" value="KAK2719387.1"/>
    <property type="molecule type" value="Genomic_DNA"/>
</dbReference>
<evidence type="ECO:0000256" key="2">
    <source>
        <dbReference type="ARBA" id="ARBA00022832"/>
    </source>
</evidence>
<accession>A0AA88IEG2</accession>
<reference evidence="6" key="1">
    <citation type="submission" date="2023-07" db="EMBL/GenBank/DDBJ databases">
        <title>Chromosome-level genome assembly of Artemia franciscana.</title>
        <authorList>
            <person name="Jo E."/>
        </authorList>
    </citation>
    <scope>NUCLEOTIDE SEQUENCE</scope>
    <source>
        <tissue evidence="6">Whole body</tissue>
    </source>
</reference>
<dbReference type="GO" id="GO:0016020">
    <property type="term" value="C:membrane"/>
    <property type="evidence" value="ECO:0007669"/>
    <property type="project" value="TreeGrafter"/>
</dbReference>
<keyword evidence="3" id="KW-0443">Lipid metabolism</keyword>
<dbReference type="Gene3D" id="3.40.50.12780">
    <property type="entry name" value="N-terminal domain of ligase-like"/>
    <property type="match status" value="1"/>
</dbReference>
<gene>
    <name evidence="6" type="ORF">QYM36_005017</name>
</gene>
<dbReference type="PANTHER" id="PTHR43272:SF32">
    <property type="entry name" value="AMP-DEPENDENT SYNTHETASE_LIGASE DOMAIN-CONTAINING PROTEIN"/>
    <property type="match status" value="1"/>
</dbReference>
<dbReference type="InterPro" id="IPR042099">
    <property type="entry name" value="ANL_N_sf"/>
</dbReference>
<comment type="caution">
    <text evidence="6">The sequence shown here is derived from an EMBL/GenBank/DDBJ whole genome shotgun (WGS) entry which is preliminary data.</text>
</comment>
<sequence length="640" mass="72145">MSVNERVELKADTNVTNNQSIASDSQGECTDAIQGPDQRIDVDRVAAWDPTDCVKRSVDTIDCKSVNRPTSVLTFLEDYCTKGNQNIAFSTEKEGKLIKYTYSNYLEIVNDAAKAFLKLGLEPLHSVCIVSNNCPEWCFSHFGAITAGGIAVGISTNYTPELISRCAQKCRANFVIVENKELMAKVLKVKNEIPQLKAIIQANEMLDTEEKDTYSWETFLSMGRQQNKTSELIARRKRIAFNACCSIVYEDGSGDNPPKGVMLSHINLTENARLIEKKLHSHAAEKKVLFEKNQIILSLIPLSHINALMTDVYVSLINSATVHFLDINQREFQLTTDLKKVRPTVFFANPFIWEKLYEKITDDQAAKKKIADLFKNQREGLGLDKCINGYSGGAPISQHIIDGFRKTGLQIWEYYGMSETCGPHLWAETAGSFYSEMDKKAFVSPLVFVLPSGQLRLSGKNIFMGYLGDEKRTTEAIDENGSFHSGDLGHVPSDFVLVRGNQNAVISIKGRLISPLKVENEIKSILPFVRHVSVESGSDYISVKLYLNDKAPALTQKWFKEDVTKYKDRLTPTAKQWFKTNHISLPEEGSAKNRKIEVDKLSDVVKLYQSKDQELFKIVRQCLDKVSRICDIRIEEFIIE</sequence>
<evidence type="ECO:0000256" key="4">
    <source>
        <dbReference type="ARBA" id="ARBA00026121"/>
    </source>
</evidence>
<proteinExistence type="predicted"/>
<dbReference type="PANTHER" id="PTHR43272">
    <property type="entry name" value="LONG-CHAIN-FATTY-ACID--COA LIGASE"/>
    <property type="match status" value="1"/>
</dbReference>